<feature type="transmembrane region" description="Helical" evidence="5">
    <location>
        <begin position="306"/>
        <end position="323"/>
    </location>
</feature>
<evidence type="ECO:0000256" key="4">
    <source>
        <dbReference type="ARBA" id="ARBA00023136"/>
    </source>
</evidence>
<dbReference type="InterPro" id="IPR002645">
    <property type="entry name" value="STAS_dom"/>
</dbReference>
<dbReference type="PANTHER" id="PTHR43310:SF1">
    <property type="entry name" value="SULFATE TRANSPORTER YBAR-RELATED"/>
    <property type="match status" value="1"/>
</dbReference>
<evidence type="ECO:0000313" key="8">
    <source>
        <dbReference type="Proteomes" id="UP000092683"/>
    </source>
</evidence>
<feature type="transmembrane region" description="Helical" evidence="5">
    <location>
        <begin position="222"/>
        <end position="245"/>
    </location>
</feature>
<dbReference type="PANTHER" id="PTHR43310">
    <property type="entry name" value="SULFATE TRANSPORTER YBAR-RELATED"/>
    <property type="match status" value="1"/>
</dbReference>
<feature type="transmembrane region" description="Helical" evidence="5">
    <location>
        <begin position="182"/>
        <end position="201"/>
    </location>
</feature>
<feature type="domain" description="STAS" evidence="6">
    <location>
        <begin position="413"/>
        <end position="501"/>
    </location>
</feature>
<dbReference type="OrthoDB" id="9771198at2"/>
<feature type="transmembrane region" description="Helical" evidence="5">
    <location>
        <begin position="273"/>
        <end position="294"/>
    </location>
</feature>
<evidence type="ECO:0000313" key="7">
    <source>
        <dbReference type="EMBL" id="OCB61782.1"/>
    </source>
</evidence>
<evidence type="ECO:0000259" key="6">
    <source>
        <dbReference type="PROSITE" id="PS50801"/>
    </source>
</evidence>
<evidence type="ECO:0000256" key="3">
    <source>
        <dbReference type="ARBA" id="ARBA00022989"/>
    </source>
</evidence>
<feature type="transmembrane region" description="Helical" evidence="5">
    <location>
        <begin position="101"/>
        <end position="121"/>
    </location>
</feature>
<dbReference type="SUPFAM" id="SSF52091">
    <property type="entry name" value="SpoIIaa-like"/>
    <property type="match status" value="1"/>
</dbReference>
<reference evidence="7 8" key="1">
    <citation type="submission" date="2016-06" db="EMBL/GenBank/DDBJ databases">
        <authorList>
            <person name="Kjaerup R.B."/>
            <person name="Dalgaard T.S."/>
            <person name="Juul-Madsen H.R."/>
        </authorList>
    </citation>
    <scope>NUCLEOTIDE SEQUENCE [LARGE SCALE GENOMIC DNA]</scope>
    <source>
        <strain evidence="7 8">E3012</strain>
    </source>
</reference>
<proteinExistence type="predicted"/>
<evidence type="ECO:0000256" key="5">
    <source>
        <dbReference type="SAM" id="Phobius"/>
    </source>
</evidence>
<sequence>MTTVATPVTPADEQSVLAALRSPRRLRREVLAGLVVALALIPEAIAFSIIAGVDPRVGLFAAFTMAVTIAIVGGRPAMISAATGAVALVVAPLTRQYGVNYLVAAVIVAGVFQLALGGLGVAKLMRFVPRSVMVGFVNALAILIFLSQMPHLRGVPWLVYPMVAAGLAMIALLPRITTVVPAPLVAIVVLTAAAVTLKWSVPTVGDEGQLPTSLPRLLVPDVPMTGHTLGIIAPYALAMALVGLLESLMTAKLVDDITDTHSNKSREAIGQGVANFVTGFFGGMGGCAMIGQTMINVKISGARTRISTFLAGSFLLALVVGLGDLVAKIPMAALVAVMIMVSVATMDWHSVNPKTLRRMPKSETAVMLSTVVGTVATDNLAFGVAAGTLTAMVLFANRVAHVTDVVDVDHPDEDTRVYAVQGELFFASSNDLIYQFDYASDPTNIVIDMSGAHIWDASSVATLDAITNKYQSKGKNVTLVGMNETSARRHALLSPLLAGAH</sequence>
<organism evidence="7 8">
    <name type="scientific">Mycobacterium malmoense</name>
    <dbReference type="NCBI Taxonomy" id="1780"/>
    <lineage>
        <taxon>Bacteria</taxon>
        <taxon>Bacillati</taxon>
        <taxon>Actinomycetota</taxon>
        <taxon>Actinomycetes</taxon>
        <taxon>Mycobacteriales</taxon>
        <taxon>Mycobacteriaceae</taxon>
        <taxon>Mycobacterium</taxon>
    </lineage>
</organism>
<feature type="transmembrane region" description="Helical" evidence="5">
    <location>
        <begin position="329"/>
        <end position="351"/>
    </location>
</feature>
<keyword evidence="3 5" id="KW-1133">Transmembrane helix</keyword>
<accession>A0A1B9DDJ9</accession>
<dbReference type="Proteomes" id="UP000092683">
    <property type="component" value="Unassembled WGS sequence"/>
</dbReference>
<dbReference type="CDD" id="cd07042">
    <property type="entry name" value="STAS_SulP_like_sulfate_transporter"/>
    <property type="match status" value="1"/>
</dbReference>
<gene>
    <name evidence="7" type="ORF">A5677_12515</name>
</gene>
<dbReference type="PROSITE" id="PS50801">
    <property type="entry name" value="STAS"/>
    <property type="match status" value="1"/>
</dbReference>
<evidence type="ECO:0000256" key="1">
    <source>
        <dbReference type="ARBA" id="ARBA00004141"/>
    </source>
</evidence>
<comment type="subcellular location">
    <subcellularLocation>
        <location evidence="1">Membrane</location>
        <topology evidence="1">Multi-pass membrane protein</topology>
    </subcellularLocation>
</comment>
<dbReference type="Gene3D" id="3.30.750.24">
    <property type="entry name" value="STAS domain"/>
    <property type="match status" value="1"/>
</dbReference>
<protein>
    <submittedName>
        <fullName evidence="7">Sodium-independent anion transporter</fullName>
    </submittedName>
</protein>
<dbReference type="EMBL" id="MBEE01000026">
    <property type="protein sequence ID" value="OCB61782.1"/>
    <property type="molecule type" value="Genomic_DNA"/>
</dbReference>
<dbReference type="Pfam" id="PF01740">
    <property type="entry name" value="STAS"/>
    <property type="match status" value="1"/>
</dbReference>
<dbReference type="GO" id="GO:0016020">
    <property type="term" value="C:membrane"/>
    <property type="evidence" value="ECO:0007669"/>
    <property type="project" value="UniProtKB-SubCell"/>
</dbReference>
<keyword evidence="4 5" id="KW-0472">Membrane</keyword>
<feature type="transmembrane region" description="Helical" evidence="5">
    <location>
        <begin position="30"/>
        <end position="53"/>
    </location>
</feature>
<dbReference type="AlphaFoldDB" id="A0A1B9DDJ9"/>
<dbReference type="InterPro" id="IPR011547">
    <property type="entry name" value="SLC26A/SulP_dom"/>
</dbReference>
<dbReference type="Pfam" id="PF00916">
    <property type="entry name" value="Sulfate_transp"/>
    <property type="match status" value="2"/>
</dbReference>
<name>A0A1B9DDJ9_MYCMA</name>
<dbReference type="RefSeq" id="WP_065473931.1">
    <property type="nucleotide sequence ID" value="NZ_MBEA01000191.1"/>
</dbReference>
<feature type="transmembrane region" description="Helical" evidence="5">
    <location>
        <begin position="158"/>
        <end position="176"/>
    </location>
</feature>
<dbReference type="InterPro" id="IPR052706">
    <property type="entry name" value="Membrane-Transporter-like"/>
</dbReference>
<comment type="caution">
    <text evidence="7">The sequence shown here is derived from an EMBL/GenBank/DDBJ whole genome shotgun (WGS) entry which is preliminary data.</text>
</comment>
<evidence type="ECO:0000256" key="2">
    <source>
        <dbReference type="ARBA" id="ARBA00022692"/>
    </source>
</evidence>
<dbReference type="InterPro" id="IPR036513">
    <property type="entry name" value="STAS_dom_sf"/>
</dbReference>
<keyword evidence="2 5" id="KW-0812">Transmembrane</keyword>
<feature type="transmembrane region" description="Helical" evidence="5">
    <location>
        <begin position="127"/>
        <end position="146"/>
    </location>
</feature>
<feature type="transmembrane region" description="Helical" evidence="5">
    <location>
        <begin position="59"/>
        <end position="89"/>
    </location>
</feature>